<dbReference type="EMBL" id="CP072943">
    <property type="protein sequence ID" value="QTX32657.1"/>
    <property type="molecule type" value="Genomic_DNA"/>
</dbReference>
<keyword evidence="2 7" id="KW-0813">Transport</keyword>
<feature type="transmembrane region" description="Helical" evidence="7">
    <location>
        <begin position="271"/>
        <end position="297"/>
    </location>
</feature>
<feature type="transmembrane region" description="Helical" evidence="7">
    <location>
        <begin position="128"/>
        <end position="152"/>
    </location>
</feature>
<dbReference type="InterPro" id="IPR045621">
    <property type="entry name" value="BPD_transp_1_N"/>
</dbReference>
<evidence type="ECO:0000256" key="7">
    <source>
        <dbReference type="RuleBase" id="RU363032"/>
    </source>
</evidence>
<feature type="transmembrane region" description="Helical" evidence="7">
    <location>
        <begin position="225"/>
        <end position="251"/>
    </location>
</feature>
<proteinExistence type="inferred from homology"/>
<dbReference type="AlphaFoldDB" id="A0A9Q7APS0"/>
<feature type="transmembrane region" description="Helical" evidence="7">
    <location>
        <begin position="9"/>
        <end position="30"/>
    </location>
</feature>
<evidence type="ECO:0000256" key="4">
    <source>
        <dbReference type="ARBA" id="ARBA00022692"/>
    </source>
</evidence>
<keyword evidence="10" id="KW-1185">Reference proteome</keyword>
<evidence type="ECO:0000256" key="5">
    <source>
        <dbReference type="ARBA" id="ARBA00022989"/>
    </source>
</evidence>
<evidence type="ECO:0000313" key="10">
    <source>
        <dbReference type="Proteomes" id="UP000671879"/>
    </source>
</evidence>
<feature type="transmembrane region" description="Helical" evidence="7">
    <location>
        <begin position="172"/>
        <end position="190"/>
    </location>
</feature>
<dbReference type="Proteomes" id="UP000671879">
    <property type="component" value="Chromosome"/>
</dbReference>
<dbReference type="GO" id="GO:0005886">
    <property type="term" value="C:plasma membrane"/>
    <property type="evidence" value="ECO:0007669"/>
    <property type="project" value="UniProtKB-SubCell"/>
</dbReference>
<comment type="similarity">
    <text evidence="7">Belongs to the binding-protein-dependent transport system permease family.</text>
</comment>
<dbReference type="InterPro" id="IPR000515">
    <property type="entry name" value="MetI-like"/>
</dbReference>
<comment type="subcellular location">
    <subcellularLocation>
        <location evidence="1 7">Cell membrane</location>
        <topology evidence="1 7">Multi-pass membrane protein</topology>
    </subcellularLocation>
</comment>
<dbReference type="Pfam" id="PF00528">
    <property type="entry name" value="BPD_transp_1"/>
    <property type="match status" value="1"/>
</dbReference>
<keyword evidence="4 7" id="KW-0812">Transmembrane</keyword>
<evidence type="ECO:0000313" key="9">
    <source>
        <dbReference type="EMBL" id="QTX32657.1"/>
    </source>
</evidence>
<evidence type="ECO:0000256" key="1">
    <source>
        <dbReference type="ARBA" id="ARBA00004651"/>
    </source>
</evidence>
<protein>
    <submittedName>
        <fullName evidence="9">ABC transporter permease</fullName>
    </submittedName>
</protein>
<evidence type="ECO:0000256" key="3">
    <source>
        <dbReference type="ARBA" id="ARBA00022475"/>
    </source>
</evidence>
<keyword evidence="6 7" id="KW-0472">Membrane</keyword>
<dbReference type="Pfam" id="PF19300">
    <property type="entry name" value="BPD_transp_1_N"/>
    <property type="match status" value="1"/>
</dbReference>
<dbReference type="PANTHER" id="PTHR43163">
    <property type="entry name" value="DIPEPTIDE TRANSPORT SYSTEM PERMEASE PROTEIN DPPB-RELATED"/>
    <property type="match status" value="1"/>
</dbReference>
<keyword evidence="3" id="KW-1003">Cell membrane</keyword>
<gene>
    <name evidence="9" type="ORF">KAR29_01565</name>
</gene>
<feature type="domain" description="ABC transmembrane type-1" evidence="8">
    <location>
        <begin position="93"/>
        <end position="294"/>
    </location>
</feature>
<evidence type="ECO:0000256" key="6">
    <source>
        <dbReference type="ARBA" id="ARBA00023136"/>
    </source>
</evidence>
<dbReference type="PANTHER" id="PTHR43163:SF6">
    <property type="entry name" value="DIPEPTIDE TRANSPORT SYSTEM PERMEASE PROTEIN DPPB-RELATED"/>
    <property type="match status" value="1"/>
</dbReference>
<organism evidence="9 10">
    <name type="scientific">Aminithiophilus ramosus</name>
    <dbReference type="NCBI Taxonomy" id="3029084"/>
    <lineage>
        <taxon>Bacteria</taxon>
        <taxon>Thermotogati</taxon>
        <taxon>Synergistota</taxon>
        <taxon>Synergistia</taxon>
        <taxon>Synergistales</taxon>
        <taxon>Aminithiophilaceae</taxon>
        <taxon>Aminithiophilus</taxon>
    </lineage>
</organism>
<reference evidence="10" key="1">
    <citation type="submission" date="2021-04" db="EMBL/GenBank/DDBJ databases">
        <title>A novel Synergistetes isolate from a pyrite-forming mixed culture.</title>
        <authorList>
            <person name="Bunk B."/>
            <person name="Sproer C."/>
            <person name="Spring S."/>
            <person name="Pester M."/>
        </authorList>
    </citation>
    <scope>NUCLEOTIDE SEQUENCE [LARGE SCALE GENOMIC DNA]</scope>
    <source>
        <strain evidence="10">J.5.4.2-T.3.5.2</strain>
    </source>
</reference>
<dbReference type="InterPro" id="IPR035906">
    <property type="entry name" value="MetI-like_sf"/>
</dbReference>
<accession>A0A9Q7APS0</accession>
<evidence type="ECO:0000259" key="8">
    <source>
        <dbReference type="PROSITE" id="PS50928"/>
    </source>
</evidence>
<dbReference type="PROSITE" id="PS50928">
    <property type="entry name" value="ABC_TM1"/>
    <property type="match status" value="1"/>
</dbReference>
<dbReference type="GO" id="GO:0055085">
    <property type="term" value="P:transmembrane transport"/>
    <property type="evidence" value="ECO:0007669"/>
    <property type="project" value="InterPro"/>
</dbReference>
<name>A0A9Q7APS0_9BACT</name>
<dbReference type="SUPFAM" id="SSF161098">
    <property type="entry name" value="MetI-like"/>
    <property type="match status" value="1"/>
</dbReference>
<dbReference type="RefSeq" id="WP_274373907.1">
    <property type="nucleotide sequence ID" value="NZ_CP072943.1"/>
</dbReference>
<dbReference type="KEGG" id="aram:KAR29_01565"/>
<dbReference type="Gene3D" id="1.10.3720.10">
    <property type="entry name" value="MetI-like"/>
    <property type="match status" value="1"/>
</dbReference>
<feature type="transmembrane region" description="Helical" evidence="7">
    <location>
        <begin position="99"/>
        <end position="121"/>
    </location>
</feature>
<dbReference type="CDD" id="cd06261">
    <property type="entry name" value="TM_PBP2"/>
    <property type="match status" value="1"/>
</dbReference>
<evidence type="ECO:0000256" key="2">
    <source>
        <dbReference type="ARBA" id="ARBA00022448"/>
    </source>
</evidence>
<sequence>MSRYILNRLLISFVTVWILLSVVFVLVRLLPGDPFASDKLTPEIRANLEAYYGFDQPLHVQYLRYIANLLRGDLGFSIKYQNMPVSGIIANSFPYSADLGIRAILFASLVGIALGVVAGLNRGRPLEYICIFIAIAGISLPDFITGSLLQYFFGLKLGWFPVALWRSFRHTVLPTLALSFYTLALVSRIMRTSMLEVTGQDYIRTARAKGLSTFKIVWRHQIRNAILPVVTVLGPVTAAILTGTFVIESIYAIPGMGKFYVLGVQNLDYTVILGLTAFYGVFLIAANFIVDILYGFIDPRIALAERRR</sequence>
<keyword evidence="5 7" id="KW-1133">Transmembrane helix</keyword>